<dbReference type="InterPro" id="IPR041122">
    <property type="entry name" value="RecJ_OB"/>
</dbReference>
<dbReference type="GO" id="GO:0006281">
    <property type="term" value="P:DNA repair"/>
    <property type="evidence" value="ECO:0007669"/>
    <property type="project" value="InterPro"/>
</dbReference>
<gene>
    <name evidence="11" type="primary">recJ</name>
    <name evidence="11" type="ORF">EJN90_12755</name>
</gene>
<feature type="coiled-coil region" evidence="6">
    <location>
        <begin position="302"/>
        <end position="329"/>
    </location>
</feature>
<evidence type="ECO:0000259" key="8">
    <source>
        <dbReference type="Pfam" id="PF02272"/>
    </source>
</evidence>
<keyword evidence="6" id="KW-0175">Coiled coil</keyword>
<dbReference type="PANTHER" id="PTHR30255">
    <property type="entry name" value="SINGLE-STRANDED-DNA-SPECIFIC EXONUCLEASE RECJ"/>
    <property type="match status" value="1"/>
</dbReference>
<feature type="domain" description="Single-stranded-DNA-specific exonuclease RecJ C-terminal" evidence="9">
    <location>
        <begin position="568"/>
        <end position="769"/>
    </location>
</feature>
<dbReference type="Pfam" id="PF17768">
    <property type="entry name" value="RecJ_OB"/>
    <property type="match status" value="1"/>
</dbReference>
<feature type="domain" description="RecJ OB" evidence="10">
    <location>
        <begin position="455"/>
        <end position="561"/>
    </location>
</feature>
<accession>A0A3S9HDK4</accession>
<dbReference type="Gene3D" id="3.10.310.30">
    <property type="match status" value="1"/>
</dbReference>
<evidence type="ECO:0000259" key="7">
    <source>
        <dbReference type="Pfam" id="PF01368"/>
    </source>
</evidence>
<keyword evidence="3" id="KW-0540">Nuclease</keyword>
<protein>
    <recommendedName>
        <fullName evidence="2">Single-stranded-DNA-specific exonuclease RecJ</fullName>
    </recommendedName>
</protein>
<dbReference type="SUPFAM" id="SSF64182">
    <property type="entry name" value="DHH phosphoesterases"/>
    <property type="match status" value="1"/>
</dbReference>
<dbReference type="AlphaFoldDB" id="A0A3S9HDK4"/>
<evidence type="ECO:0000256" key="3">
    <source>
        <dbReference type="ARBA" id="ARBA00022722"/>
    </source>
</evidence>
<dbReference type="InterPro" id="IPR001667">
    <property type="entry name" value="DDH_dom"/>
</dbReference>
<organism evidence="11 12">
    <name type="scientific">Jeotgalibaca ciconiae</name>
    <dbReference type="NCBI Taxonomy" id="2496265"/>
    <lineage>
        <taxon>Bacteria</taxon>
        <taxon>Bacillati</taxon>
        <taxon>Bacillota</taxon>
        <taxon>Bacilli</taxon>
        <taxon>Lactobacillales</taxon>
        <taxon>Carnobacteriaceae</taxon>
        <taxon>Jeotgalibaca</taxon>
    </lineage>
</organism>
<evidence type="ECO:0000313" key="12">
    <source>
        <dbReference type="Proteomes" id="UP000273326"/>
    </source>
</evidence>
<keyword evidence="4" id="KW-0378">Hydrolase</keyword>
<dbReference type="PANTHER" id="PTHR30255:SF2">
    <property type="entry name" value="SINGLE-STRANDED-DNA-SPECIFIC EXONUCLEASE RECJ"/>
    <property type="match status" value="1"/>
</dbReference>
<dbReference type="InterPro" id="IPR051673">
    <property type="entry name" value="SSDNA_exonuclease_RecJ"/>
</dbReference>
<dbReference type="GO" id="GO:0006310">
    <property type="term" value="P:DNA recombination"/>
    <property type="evidence" value="ECO:0007669"/>
    <property type="project" value="InterPro"/>
</dbReference>
<dbReference type="Pfam" id="PF10141">
    <property type="entry name" value="ssDNA-exonuc_C"/>
    <property type="match status" value="1"/>
</dbReference>
<evidence type="ECO:0000256" key="2">
    <source>
        <dbReference type="ARBA" id="ARBA00019841"/>
    </source>
</evidence>
<dbReference type="Pfam" id="PF02272">
    <property type="entry name" value="DHHA1"/>
    <property type="match status" value="1"/>
</dbReference>
<dbReference type="NCBIfam" id="TIGR00644">
    <property type="entry name" value="recJ"/>
    <property type="match status" value="1"/>
</dbReference>
<comment type="similarity">
    <text evidence="1">Belongs to the RecJ family.</text>
</comment>
<evidence type="ECO:0000256" key="1">
    <source>
        <dbReference type="ARBA" id="ARBA00005915"/>
    </source>
</evidence>
<proteinExistence type="inferred from homology"/>
<dbReference type="GO" id="GO:0003676">
    <property type="term" value="F:nucleic acid binding"/>
    <property type="evidence" value="ECO:0007669"/>
    <property type="project" value="InterPro"/>
</dbReference>
<evidence type="ECO:0000256" key="6">
    <source>
        <dbReference type="SAM" id="Coils"/>
    </source>
</evidence>
<dbReference type="InterPro" id="IPR018779">
    <property type="entry name" value="RecJ_C"/>
</dbReference>
<dbReference type="Gene3D" id="3.90.1640.30">
    <property type="match status" value="1"/>
</dbReference>
<dbReference type="EMBL" id="CP034465">
    <property type="protein sequence ID" value="AZP05448.1"/>
    <property type="molecule type" value="Genomic_DNA"/>
</dbReference>
<dbReference type="InterPro" id="IPR004610">
    <property type="entry name" value="RecJ"/>
</dbReference>
<keyword evidence="12" id="KW-1185">Reference proteome</keyword>
<dbReference type="Proteomes" id="UP000273326">
    <property type="component" value="Chromosome"/>
</dbReference>
<dbReference type="OrthoDB" id="9809852at2"/>
<name>A0A3S9HDK4_9LACT</name>
<dbReference type="Pfam" id="PF01368">
    <property type="entry name" value="DHH"/>
    <property type="match status" value="1"/>
</dbReference>
<dbReference type="InterPro" id="IPR038763">
    <property type="entry name" value="DHH_sf"/>
</dbReference>
<keyword evidence="5 11" id="KW-0269">Exonuclease</keyword>
<feature type="domain" description="DHHA1" evidence="8">
    <location>
        <begin position="348"/>
        <end position="441"/>
    </location>
</feature>
<evidence type="ECO:0000256" key="5">
    <source>
        <dbReference type="ARBA" id="ARBA00022839"/>
    </source>
</evidence>
<dbReference type="GO" id="GO:0008409">
    <property type="term" value="F:5'-3' exonuclease activity"/>
    <property type="evidence" value="ECO:0007669"/>
    <property type="project" value="InterPro"/>
</dbReference>
<dbReference type="RefSeq" id="WP_126111861.1">
    <property type="nucleotide sequence ID" value="NZ_CP034465.1"/>
</dbReference>
<feature type="domain" description="DDH" evidence="7">
    <location>
        <begin position="85"/>
        <end position="227"/>
    </location>
</feature>
<reference evidence="12" key="1">
    <citation type="submission" date="2018-12" db="EMBL/GenBank/DDBJ databases">
        <title>Complete genome sequencing of Jeotgalibaca sp. H21T32.</title>
        <authorList>
            <person name="Bae J.-W."/>
            <person name="Lee S.-Y."/>
        </authorList>
    </citation>
    <scope>NUCLEOTIDE SEQUENCE [LARGE SCALE GENOMIC DNA]</scope>
    <source>
        <strain evidence="12">H21T32</strain>
    </source>
</reference>
<evidence type="ECO:0000256" key="4">
    <source>
        <dbReference type="ARBA" id="ARBA00022801"/>
    </source>
</evidence>
<dbReference type="InterPro" id="IPR003156">
    <property type="entry name" value="DHHA1_dom"/>
</dbReference>
<evidence type="ECO:0000313" key="11">
    <source>
        <dbReference type="EMBL" id="AZP05448.1"/>
    </source>
</evidence>
<evidence type="ECO:0000259" key="10">
    <source>
        <dbReference type="Pfam" id="PF17768"/>
    </source>
</evidence>
<evidence type="ECO:0000259" key="9">
    <source>
        <dbReference type="Pfam" id="PF10141"/>
    </source>
</evidence>
<dbReference type="KEGG" id="jeh:EJN90_12755"/>
<sequence>MLNAKMNWKLKEYPFDNSDVGTLASETKFSEAFLKLCIQRGLNSLDAIEAFILQDESIFHDPFSLFDMDRAVSRIIEAIEKEQAILVYGDYDADGITSTAILVEVIEEMGGNVSYYLPNRFTDGYGPNKSVFQRQISNGIELIITCDNGVTGHESINLANQNKVDVIVTDHHELPEILPDAYAIIHPKNPNGKYPFSDLSGAGVALKVASALLGRIPYEFFDIASIGTIADLVSLTDENRWIVKKGLELLQHTERLGLHILLEKAGIAPEAIDEETIGFTVGPRLNALGRLGDAMPGVELLLSFDEDRLEQLVEEIQSVNSKRQEIVNDIYQSALKKVAEFNTMPNIILLSDEDWHEGVLGIVASRIVEETGRPTILLSRNIESGIAKGSGRSTDAIHLYHALSDCSDLLVKFGGHKMAAGLSVEINQLEILDARINEYAQAFSEEIKQGTSIEIDEILEVEEVTVEFLKEINQLRPFGTDNPKPIFAFENVSIQNVKKIGLDQKHLKLLFESNEKTLDVIGFNKGKLADYMSEREPVSAVGELSINTWRDVSKPQLQLKDVKIDSVQFFDYRSSNVQKDAFAVQNSVYLFFNKNFFEKMSNQIMEDSVSVLLESTDSIPPFDEELTNLVLIDCPTNLLYLEKFISEHPFQNYYIYAYPIQSITAEGVPSQNQFAHVYRYIRTHQNMDVRSKLDELAKYLKIDKNLLIFIISVFLEAKFVTIDNGIMNPNAKPEKINLEETNTYQKRLNKINAEKLFIYHSFQELSHWMEERLK</sequence>